<gene>
    <name evidence="4" type="primary">LOC109707930</name>
</gene>
<feature type="transmembrane region" description="Helical" evidence="1">
    <location>
        <begin position="113"/>
        <end position="131"/>
    </location>
</feature>
<dbReference type="OrthoDB" id="1742244at2759"/>
<feature type="transmembrane region" description="Helical" evidence="1">
    <location>
        <begin position="87"/>
        <end position="107"/>
    </location>
</feature>
<evidence type="ECO:0000313" key="3">
    <source>
        <dbReference type="Proteomes" id="UP000515123"/>
    </source>
</evidence>
<dbReference type="Proteomes" id="UP000515123">
    <property type="component" value="Linkage group 3"/>
</dbReference>
<dbReference type="GO" id="GO:0004175">
    <property type="term" value="F:endopeptidase activity"/>
    <property type="evidence" value="ECO:0007669"/>
    <property type="project" value="UniProtKB-ARBA"/>
</dbReference>
<keyword evidence="1" id="KW-0472">Membrane</keyword>
<dbReference type="GO" id="GO:0080120">
    <property type="term" value="P:CAAX-box protein maturation"/>
    <property type="evidence" value="ECO:0007669"/>
    <property type="project" value="UniProtKB-ARBA"/>
</dbReference>
<feature type="transmembrane region" description="Helical" evidence="1">
    <location>
        <begin position="152"/>
        <end position="174"/>
    </location>
</feature>
<sequence>MFAAALPHSRPKLSGAVVATRRTTNPLFLASPSSLNLVSFSRVLRKSDGLVSSRSCSSKRGAHDLFEDFSVLLPDTPWDAKNTWTTFAAYFFILHIPLSFGGLSIVAQVASTALLQTTEFLGALALLHFTVKPQHAISSFFVEKLFTEQRSLVKASIIGAGLLIALVLLTSALADEFIVSRDVTSPVLKEILSDSSQSKAVCFVLYCFIAPALEETIYRGYLLTSLASKMKWWNAVIISSCVFSAAHFSVENSLQLFIIGCILGSVYCWTGNLASSIVIHSVYNAIILQSTIMS</sequence>
<feature type="transmembrane region" description="Helical" evidence="1">
    <location>
        <begin position="256"/>
        <end position="283"/>
    </location>
</feature>
<feature type="transmembrane region" description="Helical" evidence="1">
    <location>
        <begin position="233"/>
        <end position="250"/>
    </location>
</feature>
<reference evidence="3" key="1">
    <citation type="journal article" date="2015" name="Nat. Genet.">
        <title>The pineapple genome and the evolution of CAM photosynthesis.</title>
        <authorList>
            <person name="Ming R."/>
            <person name="VanBuren R."/>
            <person name="Wai C.M."/>
            <person name="Tang H."/>
            <person name="Schatz M.C."/>
            <person name="Bowers J.E."/>
            <person name="Lyons E."/>
            <person name="Wang M.L."/>
            <person name="Chen J."/>
            <person name="Biggers E."/>
            <person name="Zhang J."/>
            <person name="Huang L."/>
            <person name="Zhang L."/>
            <person name="Miao W."/>
            <person name="Zhang J."/>
            <person name="Ye Z."/>
            <person name="Miao C."/>
            <person name="Lin Z."/>
            <person name="Wang H."/>
            <person name="Zhou H."/>
            <person name="Yim W.C."/>
            <person name="Priest H.D."/>
            <person name="Zheng C."/>
            <person name="Woodhouse M."/>
            <person name="Edger P.P."/>
            <person name="Guyot R."/>
            <person name="Guo H.B."/>
            <person name="Guo H."/>
            <person name="Zheng G."/>
            <person name="Singh R."/>
            <person name="Sharma A."/>
            <person name="Min X."/>
            <person name="Zheng Y."/>
            <person name="Lee H."/>
            <person name="Gurtowski J."/>
            <person name="Sedlazeck F.J."/>
            <person name="Harkess A."/>
            <person name="McKain M.R."/>
            <person name="Liao Z."/>
            <person name="Fang J."/>
            <person name="Liu J."/>
            <person name="Zhang X."/>
            <person name="Zhang Q."/>
            <person name="Hu W."/>
            <person name="Qin Y."/>
            <person name="Wang K."/>
            <person name="Chen L.Y."/>
            <person name="Shirley N."/>
            <person name="Lin Y.R."/>
            <person name="Liu L.Y."/>
            <person name="Hernandez A.G."/>
            <person name="Wright C.L."/>
            <person name="Bulone V."/>
            <person name="Tuskan G.A."/>
            <person name="Heath K."/>
            <person name="Zee F."/>
            <person name="Moore P.H."/>
            <person name="Sunkar R."/>
            <person name="Leebens-Mack J.H."/>
            <person name="Mockler T."/>
            <person name="Bennetzen J.L."/>
            <person name="Freeling M."/>
            <person name="Sankoff D."/>
            <person name="Paterson A.H."/>
            <person name="Zhu X."/>
            <person name="Yang X."/>
            <person name="Smith J.A."/>
            <person name="Cushman J.C."/>
            <person name="Paull R.E."/>
            <person name="Yu Q."/>
        </authorList>
    </citation>
    <scope>NUCLEOTIDE SEQUENCE [LARGE SCALE GENOMIC DNA]</scope>
    <source>
        <strain evidence="3">cv. F153</strain>
    </source>
</reference>
<keyword evidence="3" id="KW-1185">Reference proteome</keyword>
<dbReference type="AlphaFoldDB" id="A0A6P5ENL4"/>
<dbReference type="RefSeq" id="XP_020085062.1">
    <property type="nucleotide sequence ID" value="XM_020229473.1"/>
</dbReference>
<accession>A0A6P5ENL4</accession>
<keyword evidence="1" id="KW-0812">Transmembrane</keyword>
<evidence type="ECO:0000256" key="1">
    <source>
        <dbReference type="SAM" id="Phobius"/>
    </source>
</evidence>
<evidence type="ECO:0000259" key="2">
    <source>
        <dbReference type="Pfam" id="PF02517"/>
    </source>
</evidence>
<organism evidence="3 4">
    <name type="scientific">Ananas comosus</name>
    <name type="common">Pineapple</name>
    <name type="synonym">Ananas ananas</name>
    <dbReference type="NCBI Taxonomy" id="4615"/>
    <lineage>
        <taxon>Eukaryota</taxon>
        <taxon>Viridiplantae</taxon>
        <taxon>Streptophyta</taxon>
        <taxon>Embryophyta</taxon>
        <taxon>Tracheophyta</taxon>
        <taxon>Spermatophyta</taxon>
        <taxon>Magnoliopsida</taxon>
        <taxon>Liliopsida</taxon>
        <taxon>Poales</taxon>
        <taxon>Bromeliaceae</taxon>
        <taxon>Bromelioideae</taxon>
        <taxon>Ananas</taxon>
    </lineage>
</organism>
<dbReference type="PANTHER" id="PTHR43592:SF4">
    <property type="entry name" value="CAAX AMINO TERMINAL PROTEASE FAMILY PROTEIN"/>
    <property type="match status" value="1"/>
</dbReference>
<dbReference type="GeneID" id="109707930"/>
<dbReference type="PANTHER" id="PTHR43592">
    <property type="entry name" value="CAAX AMINO TERMINAL PROTEASE"/>
    <property type="match status" value="1"/>
</dbReference>
<dbReference type="InterPro" id="IPR003675">
    <property type="entry name" value="Rce1/LyrA-like_dom"/>
</dbReference>
<keyword evidence="1" id="KW-1133">Transmembrane helix</keyword>
<protein>
    <submittedName>
        <fullName evidence="4">Uncharacterized protein LOC109707930 isoform X2</fullName>
    </submittedName>
</protein>
<name>A0A6P5ENL4_ANACO</name>
<feature type="domain" description="CAAX prenyl protease 2/Lysostaphin resistance protein A-like" evidence="2">
    <location>
        <begin position="199"/>
        <end position="286"/>
    </location>
</feature>
<dbReference type="Pfam" id="PF02517">
    <property type="entry name" value="Rce1-like"/>
    <property type="match status" value="1"/>
</dbReference>
<proteinExistence type="predicted"/>
<evidence type="ECO:0000313" key="4">
    <source>
        <dbReference type="RefSeq" id="XP_020085062.1"/>
    </source>
</evidence>
<reference evidence="4" key="2">
    <citation type="submission" date="2025-08" db="UniProtKB">
        <authorList>
            <consortium name="RefSeq"/>
        </authorList>
    </citation>
    <scope>IDENTIFICATION</scope>
    <source>
        <tissue evidence="4">Leaf</tissue>
    </source>
</reference>